<dbReference type="InterPro" id="IPR029058">
    <property type="entry name" value="AB_hydrolase_fold"/>
</dbReference>
<dbReference type="Gene3D" id="3.40.50.1820">
    <property type="entry name" value="alpha/beta hydrolase"/>
    <property type="match status" value="1"/>
</dbReference>
<dbReference type="PANTHER" id="PTHR36837">
    <property type="entry name" value="POLY(3-HYDROXYALKANOATE) POLYMERASE SUBUNIT PHAC"/>
    <property type="match status" value="1"/>
</dbReference>
<dbReference type="EMBL" id="KT944263">
    <property type="protein sequence ID" value="ALV86419.1"/>
    <property type="molecule type" value="Genomic_DNA"/>
</dbReference>
<dbReference type="AlphaFoldDB" id="A0A0U3SV06"/>
<dbReference type="InterPro" id="IPR051321">
    <property type="entry name" value="PHA/PHB_synthase"/>
</dbReference>
<name>A0A0U3SV06_9BACT</name>
<gene>
    <name evidence="1" type="primary">phaC</name>
</gene>
<accession>A0A0U3SV06</accession>
<protein>
    <submittedName>
        <fullName evidence="1">Putative polyhydroxyalkanoate synthase</fullName>
    </submittedName>
</protein>
<sequence>MSSLPVAERSNLEKLLLAVPAYWPIEWARQIRKRGTKLPRDWLRYVRAAGAITFPDRPDWVTPNTIAYESQTMLLRNFSDPVVSADTIPVIIDAPFAGHPSTIADYADGQSLVQTLKAGGCKRVYVTDWKSATHEMRNFGIDKYLSDLDQAIDAVGGRAHLVGLCQGGWLSAMHAARFPGKAVSLVLAGAPIDTHAGHGPVTKMAQRTPFNFYRSLVAMGGGRMRGRFMLQGWKNMHPDEHYWGKYIDLFDNITNPQYVERARHFARWYEHVVDLPGRMYLEAVKHLFKLNRLARGEFVALGERISLKSIAVPVYLLAGADDDITTPDQVFNAENLIGTPKDQIRKELAPGGHIGLFMGAKTLKQQWARISAWIVGQAA</sequence>
<reference evidence="1" key="1">
    <citation type="submission" date="2015-10" db="EMBL/GenBank/DDBJ databases">
        <title>Biosynthesis of SCL-MCL polyhydroxyalkanoates by metagenomic clones in Pseudomonas putida.</title>
        <authorList>
            <person name="Cheng J."/>
            <person name="Charles T.C."/>
        </authorList>
    </citation>
    <scope>NUCLEOTIDE SEQUENCE</scope>
</reference>
<evidence type="ECO:0000313" key="1">
    <source>
        <dbReference type="EMBL" id="ALV86419.1"/>
    </source>
</evidence>
<dbReference type="Pfam" id="PF11339">
    <property type="entry name" value="DUF3141"/>
    <property type="match status" value="1"/>
</dbReference>
<dbReference type="InterPro" id="IPR024501">
    <property type="entry name" value="DUF3141"/>
</dbReference>
<proteinExistence type="predicted"/>
<dbReference type="PANTHER" id="PTHR36837:SF2">
    <property type="entry name" value="POLY(3-HYDROXYALKANOATE) POLYMERASE SUBUNIT PHAC"/>
    <property type="match status" value="1"/>
</dbReference>
<organism evidence="1">
    <name type="scientific">uncultured bacterium 16</name>
    <dbReference type="NCBI Taxonomy" id="1748268"/>
    <lineage>
        <taxon>Bacteria</taxon>
        <taxon>environmental samples</taxon>
    </lineage>
</organism>
<dbReference type="SUPFAM" id="SSF53474">
    <property type="entry name" value="alpha/beta-Hydrolases"/>
    <property type="match status" value="1"/>
</dbReference>